<evidence type="ECO:0000256" key="7">
    <source>
        <dbReference type="ARBA" id="ARBA00023015"/>
    </source>
</evidence>
<feature type="region of interest" description="Disordered" evidence="11">
    <location>
        <begin position="480"/>
        <end position="547"/>
    </location>
</feature>
<name>A0A7D9DP74_PARCT</name>
<dbReference type="InterPro" id="IPR036236">
    <property type="entry name" value="Znf_C2H2_sf"/>
</dbReference>
<proteinExistence type="inferred from homology"/>
<dbReference type="FunFam" id="3.30.160.60:FF:001498">
    <property type="entry name" value="Zinc finger protein 404"/>
    <property type="match status" value="1"/>
</dbReference>
<keyword evidence="5" id="KW-0863">Zinc-finger</keyword>
<comment type="caution">
    <text evidence="12">The sequence shown here is derived from an EMBL/GenBank/DDBJ whole genome shotgun (WGS) entry which is preliminary data.</text>
</comment>
<dbReference type="InterPro" id="IPR013087">
    <property type="entry name" value="Znf_C2H2_type"/>
</dbReference>
<protein>
    <submittedName>
        <fullName evidence="12">Zinc finger 271-like</fullName>
    </submittedName>
</protein>
<dbReference type="Proteomes" id="UP001152795">
    <property type="component" value="Unassembled WGS sequence"/>
</dbReference>
<dbReference type="SMART" id="SM00355">
    <property type="entry name" value="ZnF_C2H2"/>
    <property type="match status" value="12"/>
</dbReference>
<dbReference type="GO" id="GO:0008270">
    <property type="term" value="F:zinc ion binding"/>
    <property type="evidence" value="ECO:0007669"/>
    <property type="project" value="UniProtKB-KW"/>
</dbReference>
<evidence type="ECO:0000256" key="5">
    <source>
        <dbReference type="ARBA" id="ARBA00022771"/>
    </source>
</evidence>
<dbReference type="GO" id="GO:0000981">
    <property type="term" value="F:DNA-binding transcription factor activity, RNA polymerase II-specific"/>
    <property type="evidence" value="ECO:0007669"/>
    <property type="project" value="TreeGrafter"/>
</dbReference>
<keyword evidence="13" id="KW-1185">Reference proteome</keyword>
<keyword evidence="9" id="KW-0804">Transcription</keyword>
<dbReference type="Gene3D" id="3.30.160.60">
    <property type="entry name" value="Classic Zinc Finger"/>
    <property type="match status" value="7"/>
</dbReference>
<dbReference type="OrthoDB" id="6077919at2759"/>
<sequence>MTNHEFNTDENLTDHNSCEFSGQTNIINYQSCTDENSIHNNSLVKTFATSTNLTGSERPRISKTPIKCFCCDPAPIKQTRLRRQRRRHNQRGHGSRDNTLTNLTDEEILNKCIGGENPGQCGICHKMFAAQGYLKVHAGHHMKQRPFPCDSCNKSFLCMPHLDEHKRIHTGEKPYKCNVCDKRFSVKGNLKKHELVHTGLKLYSCDICNSSFSTLHTLERHLIHTHKRNMTKICKVCNQTFKRSCHLAKHQRKHTKRDTESSLVCTAPTPQTTDAHGVTEKGQTDNAIAHTNSSQPCAASTLQVADMPTESRPTYSERLGKCRQLNRRGCNSRDNTDDEIYNKCLSAENPAQCGICHKTFSGRYYLQIHVGSHTKERPFPCDICNKSFLQMQHLNEHERVHTGEKPYKCKFCDKRFTVKGNKTKHEVTHTGLKLYPCDICDRSFARIFGLERHLKRKHKRNITKMCKICNQSYNKSCHRANHQRQHTGRKDNKSNLNAVPNPQDAAVEKQTETRMEGSTRAQTESNQPCTTVSVAGTHRLTDNGLTNNTKTYTDSSIVCSASSPQVCDLHKPAESRITDGVRAYKGSSLHTVQTLQVANVLHRPTESRTTDNVRAYSESNLNAVPTLQVADVFHRARECRTRELSSNCNNTVETSPTRHVADVQRLTEERIADNRTTATPSTCQRTEALSASYSENSNTQHHDDQQFIEFISCDQVDEDKLYHELEATEPTGMTYICFTCDAEFELPWQLLKHVANVHTD</sequence>
<dbReference type="Pfam" id="PF13912">
    <property type="entry name" value="zf-C2H2_6"/>
    <property type="match status" value="2"/>
</dbReference>
<comment type="similarity">
    <text evidence="2">Belongs to the krueppel C2H2-type zinc-finger protein family.</text>
</comment>
<accession>A0A7D9DP74</accession>
<dbReference type="Pfam" id="PF00096">
    <property type="entry name" value="zf-C2H2"/>
    <property type="match status" value="4"/>
</dbReference>
<evidence type="ECO:0000256" key="9">
    <source>
        <dbReference type="ARBA" id="ARBA00023163"/>
    </source>
</evidence>
<dbReference type="FunFam" id="3.30.160.60:FF:001954">
    <property type="entry name" value="Zinc finger protein 787"/>
    <property type="match status" value="1"/>
</dbReference>
<keyword evidence="8" id="KW-0238">DNA-binding</keyword>
<dbReference type="GO" id="GO:0003677">
    <property type="term" value="F:DNA binding"/>
    <property type="evidence" value="ECO:0007669"/>
    <property type="project" value="UniProtKB-KW"/>
</dbReference>
<dbReference type="AlphaFoldDB" id="A0A7D9DP74"/>
<feature type="compositionally biased region" description="Basic and acidic residues" evidence="11">
    <location>
        <begin position="506"/>
        <end position="517"/>
    </location>
</feature>
<dbReference type="PROSITE" id="PS50157">
    <property type="entry name" value="ZINC_FINGER_C2H2_2"/>
    <property type="match status" value="11"/>
</dbReference>
<dbReference type="InterPro" id="IPR003604">
    <property type="entry name" value="Matrin/U1-like-C_Znf_C2H2"/>
</dbReference>
<reference evidence="12" key="1">
    <citation type="submission" date="2020-04" db="EMBL/GenBank/DDBJ databases">
        <authorList>
            <person name="Alioto T."/>
            <person name="Alioto T."/>
            <person name="Gomez Garrido J."/>
        </authorList>
    </citation>
    <scope>NUCLEOTIDE SEQUENCE</scope>
    <source>
        <strain evidence="12">A484AB</strain>
    </source>
</reference>
<keyword evidence="6" id="KW-0862">Zinc</keyword>
<evidence type="ECO:0000256" key="3">
    <source>
        <dbReference type="ARBA" id="ARBA00022723"/>
    </source>
</evidence>
<dbReference type="PANTHER" id="PTHR24394">
    <property type="entry name" value="ZINC FINGER PROTEIN"/>
    <property type="match status" value="1"/>
</dbReference>
<dbReference type="FunFam" id="3.30.160.60:FF:002343">
    <property type="entry name" value="Zinc finger protein 33A"/>
    <property type="match status" value="1"/>
</dbReference>
<evidence type="ECO:0000313" key="12">
    <source>
        <dbReference type="EMBL" id="CAB3989466.1"/>
    </source>
</evidence>
<keyword evidence="4" id="KW-0677">Repeat</keyword>
<dbReference type="EMBL" id="CACRXK020001494">
    <property type="protein sequence ID" value="CAB3989466.1"/>
    <property type="molecule type" value="Genomic_DNA"/>
</dbReference>
<evidence type="ECO:0000256" key="8">
    <source>
        <dbReference type="ARBA" id="ARBA00023125"/>
    </source>
</evidence>
<feature type="compositionally biased region" description="Polar residues" evidence="11">
    <location>
        <begin position="519"/>
        <end position="534"/>
    </location>
</feature>
<dbReference type="SUPFAM" id="SSF57667">
    <property type="entry name" value="beta-beta-alpha zinc fingers"/>
    <property type="match status" value="6"/>
</dbReference>
<keyword evidence="7" id="KW-0805">Transcription regulation</keyword>
<dbReference type="PANTHER" id="PTHR24394:SF48">
    <property type="entry name" value="ZINC FINGER PROTEIN 771"/>
    <property type="match status" value="1"/>
</dbReference>
<dbReference type="FunFam" id="3.30.160.60:FF:000624">
    <property type="entry name" value="zinc finger protein 697"/>
    <property type="match status" value="1"/>
</dbReference>
<keyword evidence="10" id="KW-0539">Nucleus</keyword>
<dbReference type="SMART" id="SM00451">
    <property type="entry name" value="ZnF_U1"/>
    <property type="match status" value="2"/>
</dbReference>
<evidence type="ECO:0000256" key="2">
    <source>
        <dbReference type="ARBA" id="ARBA00006991"/>
    </source>
</evidence>
<keyword evidence="3" id="KW-0479">Metal-binding</keyword>
<evidence type="ECO:0000256" key="10">
    <source>
        <dbReference type="ARBA" id="ARBA00023242"/>
    </source>
</evidence>
<evidence type="ECO:0000256" key="4">
    <source>
        <dbReference type="ARBA" id="ARBA00022737"/>
    </source>
</evidence>
<evidence type="ECO:0000256" key="11">
    <source>
        <dbReference type="SAM" id="MobiDB-lite"/>
    </source>
</evidence>
<dbReference type="PROSITE" id="PS00028">
    <property type="entry name" value="ZINC_FINGER_C2H2_1"/>
    <property type="match status" value="11"/>
</dbReference>
<evidence type="ECO:0000256" key="1">
    <source>
        <dbReference type="ARBA" id="ARBA00004123"/>
    </source>
</evidence>
<gene>
    <name evidence="12" type="ORF">PACLA_8A077701</name>
</gene>
<comment type="subcellular location">
    <subcellularLocation>
        <location evidence="1">Nucleus</location>
    </subcellularLocation>
</comment>
<evidence type="ECO:0000256" key="6">
    <source>
        <dbReference type="ARBA" id="ARBA00022833"/>
    </source>
</evidence>
<evidence type="ECO:0000313" key="13">
    <source>
        <dbReference type="Proteomes" id="UP001152795"/>
    </source>
</evidence>
<organism evidence="12 13">
    <name type="scientific">Paramuricea clavata</name>
    <name type="common">Red gorgonian</name>
    <name type="synonym">Violescent sea-whip</name>
    <dbReference type="NCBI Taxonomy" id="317549"/>
    <lineage>
        <taxon>Eukaryota</taxon>
        <taxon>Metazoa</taxon>
        <taxon>Cnidaria</taxon>
        <taxon>Anthozoa</taxon>
        <taxon>Octocorallia</taxon>
        <taxon>Malacalcyonacea</taxon>
        <taxon>Plexauridae</taxon>
        <taxon>Paramuricea</taxon>
    </lineage>
</organism>
<dbReference type="GO" id="GO:0005634">
    <property type="term" value="C:nucleus"/>
    <property type="evidence" value="ECO:0007669"/>
    <property type="project" value="UniProtKB-SubCell"/>
</dbReference>